<dbReference type="Proteomes" id="UP000293846">
    <property type="component" value="Unassembled WGS sequence"/>
</dbReference>
<sequence>MKNIIVYTQPDCPPCEITKRFLTEYGFSFEVKNIKTDQKARMELIETYQSYSTPTIIIGEKVITGFDIEKLKSELNIQDGKEQTQ</sequence>
<proteinExistence type="predicted"/>
<dbReference type="AlphaFoldDB" id="A0A4R1B6V8"/>
<dbReference type="RefSeq" id="WP_057766195.1">
    <property type="nucleotide sequence ID" value="NZ_CP183326.1"/>
</dbReference>
<protein>
    <submittedName>
        <fullName evidence="2">Glutaredoxin family protein</fullName>
    </submittedName>
</protein>
<feature type="domain" description="Glutaredoxin" evidence="1">
    <location>
        <begin position="4"/>
        <end position="63"/>
    </location>
</feature>
<evidence type="ECO:0000259" key="1">
    <source>
        <dbReference type="Pfam" id="PF00462"/>
    </source>
</evidence>
<dbReference type="InterPro" id="IPR051548">
    <property type="entry name" value="Grx-like_ET"/>
</dbReference>
<dbReference type="EMBL" id="SJTH01000002">
    <property type="protein sequence ID" value="TCJ06162.1"/>
    <property type="molecule type" value="Genomic_DNA"/>
</dbReference>
<dbReference type="SUPFAM" id="SSF52833">
    <property type="entry name" value="Thioredoxin-like"/>
    <property type="match status" value="1"/>
</dbReference>
<dbReference type="GO" id="GO:0045454">
    <property type="term" value="P:cell redox homeostasis"/>
    <property type="evidence" value="ECO:0007669"/>
    <property type="project" value="TreeGrafter"/>
</dbReference>
<name>A0A4R1B6V8_9BACI</name>
<evidence type="ECO:0000313" key="3">
    <source>
        <dbReference type="Proteomes" id="UP000293846"/>
    </source>
</evidence>
<dbReference type="CDD" id="cd02976">
    <property type="entry name" value="NrdH"/>
    <property type="match status" value="1"/>
</dbReference>
<dbReference type="InterPro" id="IPR002109">
    <property type="entry name" value="Glutaredoxin"/>
</dbReference>
<dbReference type="Pfam" id="PF00462">
    <property type="entry name" value="Glutaredoxin"/>
    <property type="match status" value="1"/>
</dbReference>
<accession>A0A4R1B6V8</accession>
<reference evidence="2 3" key="1">
    <citation type="submission" date="2019-03" db="EMBL/GenBank/DDBJ databases">
        <authorList>
            <person name="Jensen L."/>
            <person name="Storgaard J."/>
            <person name="Sulaj E."/>
            <person name="Schramm A."/>
            <person name="Marshall I.P.G."/>
        </authorList>
    </citation>
    <scope>NUCLEOTIDE SEQUENCE [LARGE SCALE GENOMIC DNA]</scope>
    <source>
        <strain evidence="2 3">2017H2G3</strain>
    </source>
</reference>
<evidence type="ECO:0000313" key="2">
    <source>
        <dbReference type="EMBL" id="TCJ06162.1"/>
    </source>
</evidence>
<dbReference type="OrthoDB" id="9795531at2"/>
<gene>
    <name evidence="2" type="ORF">E0Y62_02695</name>
</gene>
<dbReference type="PROSITE" id="PS51354">
    <property type="entry name" value="GLUTAREDOXIN_2"/>
    <property type="match status" value="1"/>
</dbReference>
<comment type="caution">
    <text evidence="2">The sequence shown here is derived from an EMBL/GenBank/DDBJ whole genome shotgun (WGS) entry which is preliminary data.</text>
</comment>
<dbReference type="STRING" id="1742358.GCA_001439605_01410"/>
<dbReference type="PANTHER" id="PTHR34386">
    <property type="entry name" value="GLUTAREDOXIN"/>
    <property type="match status" value="1"/>
</dbReference>
<dbReference type="PANTHER" id="PTHR34386:SF1">
    <property type="entry name" value="GLUTAREDOXIN-LIKE PROTEIN NRDH"/>
    <property type="match status" value="1"/>
</dbReference>
<dbReference type="InterPro" id="IPR036249">
    <property type="entry name" value="Thioredoxin-like_sf"/>
</dbReference>
<dbReference type="Gene3D" id="3.40.30.10">
    <property type="entry name" value="Glutaredoxin"/>
    <property type="match status" value="1"/>
</dbReference>
<keyword evidence="3" id="KW-1185">Reference proteome</keyword>
<organism evidence="2 3">
    <name type="scientific">Cytobacillus praedii</name>
    <dbReference type="NCBI Taxonomy" id="1742358"/>
    <lineage>
        <taxon>Bacteria</taxon>
        <taxon>Bacillati</taxon>
        <taxon>Bacillota</taxon>
        <taxon>Bacilli</taxon>
        <taxon>Bacillales</taxon>
        <taxon>Bacillaceae</taxon>
        <taxon>Cytobacillus</taxon>
    </lineage>
</organism>
<dbReference type="GO" id="GO:0009055">
    <property type="term" value="F:electron transfer activity"/>
    <property type="evidence" value="ECO:0007669"/>
    <property type="project" value="TreeGrafter"/>
</dbReference>